<sequence>MLCSALLAAVGNAAELLALRVLQGIAAGGAAIIARIIVRDNWSGDELARRLSVLSIAFITALGGGQFIGG</sequence>
<keyword evidence="1 4" id="KW-0812">Transmembrane</keyword>
<evidence type="ECO:0000256" key="1">
    <source>
        <dbReference type="ARBA" id="ARBA00022692"/>
    </source>
</evidence>
<accession>A0A447T3Z5</accession>
<proteinExistence type="predicted"/>
<dbReference type="AlphaFoldDB" id="A0A447T3Z5"/>
<keyword evidence="2 4" id="KW-1133">Transmembrane helix</keyword>
<dbReference type="EMBL" id="LR134182">
    <property type="protein sequence ID" value="VEB39636.1"/>
    <property type="molecule type" value="Genomic_DNA"/>
</dbReference>
<dbReference type="PROSITE" id="PS50850">
    <property type="entry name" value="MFS"/>
    <property type="match status" value="1"/>
</dbReference>
<dbReference type="Gene3D" id="1.20.1720.10">
    <property type="entry name" value="Multidrug resistance protein D"/>
    <property type="match status" value="1"/>
</dbReference>
<name>A0A447T3Z5_CHRVL</name>
<feature type="transmembrane region" description="Helical" evidence="4">
    <location>
        <begin position="50"/>
        <end position="69"/>
    </location>
</feature>
<evidence type="ECO:0000259" key="5">
    <source>
        <dbReference type="PROSITE" id="PS50850"/>
    </source>
</evidence>
<gene>
    <name evidence="6" type="ORF">NCTC9695_00019</name>
</gene>
<dbReference type="SUPFAM" id="SSF103473">
    <property type="entry name" value="MFS general substrate transporter"/>
    <property type="match status" value="1"/>
</dbReference>
<evidence type="ECO:0000313" key="7">
    <source>
        <dbReference type="Proteomes" id="UP000275777"/>
    </source>
</evidence>
<protein>
    <submittedName>
        <fullName evidence="6">Bicyclomycin/multidrug efflux system</fullName>
    </submittedName>
</protein>
<evidence type="ECO:0000256" key="3">
    <source>
        <dbReference type="ARBA" id="ARBA00023136"/>
    </source>
</evidence>
<evidence type="ECO:0000313" key="6">
    <source>
        <dbReference type="EMBL" id="VEB39636.1"/>
    </source>
</evidence>
<feature type="domain" description="Major facilitator superfamily (MFS) profile" evidence="5">
    <location>
        <begin position="1"/>
        <end position="70"/>
    </location>
</feature>
<organism evidence="6 7">
    <name type="scientific">Chromobacterium violaceum</name>
    <dbReference type="NCBI Taxonomy" id="536"/>
    <lineage>
        <taxon>Bacteria</taxon>
        <taxon>Pseudomonadati</taxon>
        <taxon>Pseudomonadota</taxon>
        <taxon>Betaproteobacteria</taxon>
        <taxon>Neisseriales</taxon>
        <taxon>Chromobacteriaceae</taxon>
        <taxon>Chromobacterium</taxon>
    </lineage>
</organism>
<evidence type="ECO:0000256" key="2">
    <source>
        <dbReference type="ARBA" id="ARBA00022989"/>
    </source>
</evidence>
<dbReference type="Proteomes" id="UP000275777">
    <property type="component" value="Chromosome"/>
</dbReference>
<dbReference type="GO" id="GO:0022857">
    <property type="term" value="F:transmembrane transporter activity"/>
    <property type="evidence" value="ECO:0007669"/>
    <property type="project" value="InterPro"/>
</dbReference>
<keyword evidence="3 4" id="KW-0472">Membrane</keyword>
<reference evidence="6 7" key="1">
    <citation type="submission" date="2018-12" db="EMBL/GenBank/DDBJ databases">
        <authorList>
            <consortium name="Pathogen Informatics"/>
        </authorList>
    </citation>
    <scope>NUCLEOTIDE SEQUENCE [LARGE SCALE GENOMIC DNA]</scope>
    <source>
        <strain evidence="6 7">NCTC9695</strain>
    </source>
</reference>
<evidence type="ECO:0000256" key="4">
    <source>
        <dbReference type="SAM" id="Phobius"/>
    </source>
</evidence>
<dbReference type="InterPro" id="IPR020846">
    <property type="entry name" value="MFS_dom"/>
</dbReference>
<feature type="transmembrane region" description="Helical" evidence="4">
    <location>
        <begin position="23"/>
        <end position="38"/>
    </location>
</feature>
<dbReference type="InterPro" id="IPR036259">
    <property type="entry name" value="MFS_trans_sf"/>
</dbReference>